<dbReference type="SUPFAM" id="SSF48264">
    <property type="entry name" value="Cytochrome P450"/>
    <property type="match status" value="1"/>
</dbReference>
<dbReference type="PROSITE" id="PS00086">
    <property type="entry name" value="CYTOCHROME_P450"/>
    <property type="match status" value="1"/>
</dbReference>
<evidence type="ECO:0000256" key="2">
    <source>
        <dbReference type="ARBA" id="ARBA00022617"/>
    </source>
</evidence>
<dbReference type="InterPro" id="IPR001128">
    <property type="entry name" value="Cyt_P450"/>
</dbReference>
<evidence type="ECO:0000256" key="4">
    <source>
        <dbReference type="ARBA" id="ARBA00023002"/>
    </source>
</evidence>
<dbReference type="Pfam" id="PF00067">
    <property type="entry name" value="p450"/>
    <property type="match status" value="1"/>
</dbReference>
<dbReference type="InterPro" id="IPR002401">
    <property type="entry name" value="Cyt_P450_E_grp-I"/>
</dbReference>
<keyword evidence="6 8" id="KW-0503">Monooxygenase</keyword>
<dbReference type="GO" id="GO:0005506">
    <property type="term" value="F:iron ion binding"/>
    <property type="evidence" value="ECO:0007669"/>
    <property type="project" value="InterPro"/>
</dbReference>
<dbReference type="Proteomes" id="UP000603453">
    <property type="component" value="Unassembled WGS sequence"/>
</dbReference>
<dbReference type="EMBL" id="JAEPRD010000014">
    <property type="protein sequence ID" value="KAG2209733.1"/>
    <property type="molecule type" value="Genomic_DNA"/>
</dbReference>
<reference evidence="10" key="1">
    <citation type="submission" date="2020-12" db="EMBL/GenBank/DDBJ databases">
        <title>Metabolic potential, ecology and presence of endohyphal bacteria is reflected in genomic diversity of Mucoromycotina.</title>
        <authorList>
            <person name="Muszewska A."/>
            <person name="Okrasinska A."/>
            <person name="Steczkiewicz K."/>
            <person name="Drgas O."/>
            <person name="Orlowska M."/>
            <person name="Perlinska-Lenart U."/>
            <person name="Aleksandrzak-Piekarczyk T."/>
            <person name="Szatraj K."/>
            <person name="Zielenkiewicz U."/>
            <person name="Pilsyk S."/>
            <person name="Malc E."/>
            <person name="Mieczkowski P."/>
            <person name="Kruszewska J.S."/>
            <person name="Biernat P."/>
            <person name="Pawlowska J."/>
        </authorList>
    </citation>
    <scope>NUCLEOTIDE SEQUENCE</scope>
    <source>
        <strain evidence="10">WA0000017839</strain>
    </source>
</reference>
<comment type="caution">
    <text evidence="10">The sequence shown here is derived from an EMBL/GenBank/DDBJ whole genome shotgun (WGS) entry which is preliminary data.</text>
</comment>
<accession>A0A8H7RFK8</accession>
<dbReference type="GO" id="GO:0016705">
    <property type="term" value="F:oxidoreductase activity, acting on paired donors, with incorporation or reduction of molecular oxygen"/>
    <property type="evidence" value="ECO:0007669"/>
    <property type="project" value="InterPro"/>
</dbReference>
<evidence type="ECO:0000313" key="10">
    <source>
        <dbReference type="EMBL" id="KAG2209733.1"/>
    </source>
</evidence>
<keyword evidence="9" id="KW-0812">Transmembrane</keyword>
<keyword evidence="11" id="KW-1185">Reference proteome</keyword>
<keyword evidence="2 7" id="KW-0349">Heme</keyword>
<dbReference type="OrthoDB" id="1470350at2759"/>
<dbReference type="InterPro" id="IPR017972">
    <property type="entry name" value="Cyt_P450_CS"/>
</dbReference>
<dbReference type="PRINTS" id="PR00385">
    <property type="entry name" value="P450"/>
</dbReference>
<dbReference type="PRINTS" id="PR00463">
    <property type="entry name" value="EP450I"/>
</dbReference>
<evidence type="ECO:0000256" key="5">
    <source>
        <dbReference type="ARBA" id="ARBA00023004"/>
    </source>
</evidence>
<gene>
    <name evidence="10" type="ORF">INT47_001881</name>
</gene>
<evidence type="ECO:0008006" key="12">
    <source>
        <dbReference type="Google" id="ProtNLM"/>
    </source>
</evidence>
<proteinExistence type="inferred from homology"/>
<dbReference type="Gene3D" id="1.10.630.10">
    <property type="entry name" value="Cytochrome P450"/>
    <property type="match status" value="1"/>
</dbReference>
<keyword evidence="5 7" id="KW-0408">Iron</keyword>
<evidence type="ECO:0000256" key="1">
    <source>
        <dbReference type="ARBA" id="ARBA00010617"/>
    </source>
</evidence>
<dbReference type="PANTHER" id="PTHR24291">
    <property type="entry name" value="CYTOCHROME P450 FAMILY 4"/>
    <property type="match status" value="1"/>
</dbReference>
<keyword evidence="3 7" id="KW-0479">Metal-binding</keyword>
<name>A0A8H7RFK8_9FUNG</name>
<evidence type="ECO:0000256" key="7">
    <source>
        <dbReference type="PIRSR" id="PIRSR602401-1"/>
    </source>
</evidence>
<evidence type="ECO:0000256" key="8">
    <source>
        <dbReference type="RuleBase" id="RU000461"/>
    </source>
</evidence>
<evidence type="ECO:0000256" key="6">
    <source>
        <dbReference type="ARBA" id="ARBA00023033"/>
    </source>
</evidence>
<comment type="similarity">
    <text evidence="1 8">Belongs to the cytochrome P450 family.</text>
</comment>
<comment type="cofactor">
    <cofactor evidence="7">
        <name>heme</name>
        <dbReference type="ChEBI" id="CHEBI:30413"/>
    </cofactor>
</comment>
<protein>
    <recommendedName>
        <fullName evidence="12">Cytochrome P450</fullName>
    </recommendedName>
</protein>
<evidence type="ECO:0000256" key="3">
    <source>
        <dbReference type="ARBA" id="ARBA00022723"/>
    </source>
</evidence>
<feature type="binding site" description="axial binding residue" evidence="7">
    <location>
        <position position="459"/>
    </location>
    <ligand>
        <name>heme</name>
        <dbReference type="ChEBI" id="CHEBI:30413"/>
    </ligand>
    <ligandPart>
        <name>Fe</name>
        <dbReference type="ChEBI" id="CHEBI:18248"/>
    </ligandPart>
</feature>
<keyword evidence="9" id="KW-0472">Membrane</keyword>
<evidence type="ECO:0000256" key="9">
    <source>
        <dbReference type="SAM" id="Phobius"/>
    </source>
</evidence>
<dbReference type="GO" id="GO:0020037">
    <property type="term" value="F:heme binding"/>
    <property type="evidence" value="ECO:0007669"/>
    <property type="project" value="InterPro"/>
</dbReference>
<organism evidence="10 11">
    <name type="scientific">Mucor saturninus</name>
    <dbReference type="NCBI Taxonomy" id="64648"/>
    <lineage>
        <taxon>Eukaryota</taxon>
        <taxon>Fungi</taxon>
        <taxon>Fungi incertae sedis</taxon>
        <taxon>Mucoromycota</taxon>
        <taxon>Mucoromycotina</taxon>
        <taxon>Mucoromycetes</taxon>
        <taxon>Mucorales</taxon>
        <taxon>Mucorineae</taxon>
        <taxon>Mucoraceae</taxon>
        <taxon>Mucor</taxon>
    </lineage>
</organism>
<feature type="transmembrane region" description="Helical" evidence="9">
    <location>
        <begin position="26"/>
        <end position="42"/>
    </location>
</feature>
<keyword evidence="9" id="KW-1133">Transmembrane helix</keyword>
<dbReference type="PANTHER" id="PTHR24291:SF50">
    <property type="entry name" value="BIFUNCTIONAL ALBAFLAVENONE MONOOXYGENASE_TERPENE SYNTHASE"/>
    <property type="match status" value="1"/>
</dbReference>
<dbReference type="AlphaFoldDB" id="A0A8H7RFK8"/>
<evidence type="ECO:0000313" key="11">
    <source>
        <dbReference type="Proteomes" id="UP000603453"/>
    </source>
</evidence>
<sequence length="515" mass="59693">MSFSTNQIVSVYNHHVLPKLTFQNKAMAITAAITMSMTYFILKTLRPPKHLRHIPHISPLSLIRSLFIGEPYWNRAYRVYLPIIDHPQNHNGLYLEYGRAGWEIFICNPQIAKEMLLKQGTDNYTDTLFDKFIGGPNIGLLDGEAWRTQRKMANPAFHRAMPVRLFGELAVDMFQVMETMGDTINVSNMMEGWTLQVIGKAGFGFDFNAIKDPNSPWVRTYNICNKGIRNTFFFVFPAFDKKYLWMFPKRVYIHQEMDRFRHMLQDVIDHKRLSLEDKNYQNDALEENERDLLTLLIESEIRGEGVMTDQELMSNLRFFFVAGHDTTSSTLSFAIHYLAKHPEIQQKAREEAIRILGDEPVDILPVIGETKQMTYISQIMLETLRINGPLPSLVPRCASKDVELFGTFIPKGTPINVNLFSIHHSEKLWKDSHVFNPDRFENEESKTLMMAFGYGGRQCIGMNFSLVEQRVMLSMLLRKFTWSTPENSIHKDGVLTYGYLTLSPQDLDITFKKRY</sequence>
<keyword evidence="4 8" id="KW-0560">Oxidoreductase</keyword>
<dbReference type="GO" id="GO:0004497">
    <property type="term" value="F:monooxygenase activity"/>
    <property type="evidence" value="ECO:0007669"/>
    <property type="project" value="UniProtKB-KW"/>
</dbReference>
<dbReference type="InterPro" id="IPR036396">
    <property type="entry name" value="Cyt_P450_sf"/>
</dbReference>
<dbReference type="InterPro" id="IPR050196">
    <property type="entry name" value="Cytochrome_P450_Monoox"/>
</dbReference>